<dbReference type="GO" id="GO:0006351">
    <property type="term" value="P:DNA-templated transcription"/>
    <property type="evidence" value="ECO:0007669"/>
    <property type="project" value="InterPro"/>
</dbReference>
<sequence length="297" mass="33633">MTLHKPDVSDLHSSEEPKVSTVDQCIPREQASVNGERADGFHQGYAAHLQGLERQPGFPSSIVDPRIFERQDSLARAATLQECDRVRDHDGILDFLESTMNIEDYLEDITRETGVPPEEVDLDDYELQKCNILYDDKIRAYENYDPFAHDIGLHEQLVPPDYVPKTPTPLPTIPETIANIAPVKVEPTWESSVPSTSTAQPTTTKRGGRTVQPPPDAYTPTTTARKYRLKTPQERNNTSYKVKRARNNDAVRKSRSKAKAIQAMKDKQLEEALLEVSQLKEKLRVANERLAKCRCRL</sequence>
<gene>
    <name evidence="3" type="ORF">OESDEN_12803</name>
</gene>
<dbReference type="Gene3D" id="1.20.5.170">
    <property type="match status" value="1"/>
</dbReference>
<keyword evidence="1" id="KW-0175">Coiled coil</keyword>
<dbReference type="InterPro" id="IPR046347">
    <property type="entry name" value="bZIP_sf"/>
</dbReference>
<feature type="compositionally biased region" description="Polar residues" evidence="2">
    <location>
        <begin position="189"/>
        <end position="205"/>
    </location>
</feature>
<evidence type="ECO:0000313" key="4">
    <source>
        <dbReference type="Proteomes" id="UP000053660"/>
    </source>
</evidence>
<protein>
    <submittedName>
        <fullName evidence="3">Basic region leucine zipper</fullName>
    </submittedName>
</protein>
<keyword evidence="4" id="KW-1185">Reference proteome</keyword>
<evidence type="ECO:0000313" key="3">
    <source>
        <dbReference type="EMBL" id="KHJ87424.1"/>
    </source>
</evidence>
<accession>A0A0B1SR35</accession>
<organism evidence="3 4">
    <name type="scientific">Oesophagostomum dentatum</name>
    <name type="common">Nodular worm</name>
    <dbReference type="NCBI Taxonomy" id="61180"/>
    <lineage>
        <taxon>Eukaryota</taxon>
        <taxon>Metazoa</taxon>
        <taxon>Ecdysozoa</taxon>
        <taxon>Nematoda</taxon>
        <taxon>Chromadorea</taxon>
        <taxon>Rhabditida</taxon>
        <taxon>Rhabditina</taxon>
        <taxon>Rhabditomorpha</taxon>
        <taxon>Strongyloidea</taxon>
        <taxon>Strongylidae</taxon>
        <taxon>Oesophagostomum</taxon>
    </lineage>
</organism>
<dbReference type="Proteomes" id="UP000053660">
    <property type="component" value="Unassembled WGS sequence"/>
</dbReference>
<feature type="compositionally biased region" description="Basic and acidic residues" evidence="2">
    <location>
        <begin position="1"/>
        <end position="18"/>
    </location>
</feature>
<feature type="coiled-coil region" evidence="1">
    <location>
        <begin position="269"/>
        <end position="296"/>
    </location>
</feature>
<reference evidence="3 4" key="1">
    <citation type="submission" date="2014-03" db="EMBL/GenBank/DDBJ databases">
        <title>Draft genome of the hookworm Oesophagostomum dentatum.</title>
        <authorList>
            <person name="Mitreva M."/>
        </authorList>
    </citation>
    <scope>NUCLEOTIDE SEQUENCE [LARGE SCALE GENOMIC DNA]</scope>
    <source>
        <strain evidence="3 4">OD-Hann</strain>
    </source>
</reference>
<evidence type="ECO:0000256" key="1">
    <source>
        <dbReference type="SAM" id="Coils"/>
    </source>
</evidence>
<proteinExistence type="predicted"/>
<dbReference type="OrthoDB" id="10039716at2759"/>
<dbReference type="PANTHER" id="PTHR23334">
    <property type="entry name" value="CCAAT/ENHANCER BINDING PROTEIN"/>
    <property type="match status" value="1"/>
</dbReference>
<feature type="region of interest" description="Disordered" evidence="2">
    <location>
        <begin position="188"/>
        <end position="221"/>
    </location>
</feature>
<feature type="region of interest" description="Disordered" evidence="2">
    <location>
        <begin position="1"/>
        <end position="22"/>
    </location>
</feature>
<dbReference type="SUPFAM" id="SSF57959">
    <property type="entry name" value="Leucine zipper domain"/>
    <property type="match status" value="1"/>
</dbReference>
<evidence type="ECO:0000256" key="2">
    <source>
        <dbReference type="SAM" id="MobiDB-lite"/>
    </source>
</evidence>
<dbReference type="PANTHER" id="PTHR23334:SF43">
    <property type="entry name" value="CCAAT_ENHANCER-BINDING PROTEIN HOMOLOG 1-RELATED"/>
    <property type="match status" value="1"/>
</dbReference>
<dbReference type="InterPro" id="IPR031106">
    <property type="entry name" value="C/EBP"/>
</dbReference>
<dbReference type="EMBL" id="KN557789">
    <property type="protein sequence ID" value="KHJ87424.1"/>
    <property type="molecule type" value="Genomic_DNA"/>
</dbReference>
<dbReference type="AlphaFoldDB" id="A0A0B1SR35"/>
<dbReference type="GO" id="GO:0000981">
    <property type="term" value="F:DNA-binding transcription factor activity, RNA polymerase II-specific"/>
    <property type="evidence" value="ECO:0007669"/>
    <property type="project" value="TreeGrafter"/>
</dbReference>
<dbReference type="GO" id="GO:0000978">
    <property type="term" value="F:RNA polymerase II cis-regulatory region sequence-specific DNA binding"/>
    <property type="evidence" value="ECO:0007669"/>
    <property type="project" value="TreeGrafter"/>
</dbReference>
<name>A0A0B1SR35_OESDE</name>